<dbReference type="EMBL" id="JAMKFB020000001">
    <property type="protein sequence ID" value="KAL0204443.1"/>
    <property type="molecule type" value="Genomic_DNA"/>
</dbReference>
<sequence length="57" mass="6709">INKWKRRAYKMKECKRDAPCTPTKRHPPLTETEVNSPKKTKFFDVHSSVPITLNRPT</sequence>
<organism evidence="2 3">
    <name type="scientific">Cirrhinus mrigala</name>
    <name type="common">Mrigala</name>
    <dbReference type="NCBI Taxonomy" id="683832"/>
    <lineage>
        <taxon>Eukaryota</taxon>
        <taxon>Metazoa</taxon>
        <taxon>Chordata</taxon>
        <taxon>Craniata</taxon>
        <taxon>Vertebrata</taxon>
        <taxon>Euteleostomi</taxon>
        <taxon>Actinopterygii</taxon>
        <taxon>Neopterygii</taxon>
        <taxon>Teleostei</taxon>
        <taxon>Ostariophysi</taxon>
        <taxon>Cypriniformes</taxon>
        <taxon>Cyprinidae</taxon>
        <taxon>Labeoninae</taxon>
        <taxon>Labeonini</taxon>
        <taxon>Cirrhinus</taxon>
    </lineage>
</organism>
<gene>
    <name evidence="2" type="ORF">M9458_002461</name>
</gene>
<evidence type="ECO:0000313" key="2">
    <source>
        <dbReference type="EMBL" id="KAL0204443.1"/>
    </source>
</evidence>
<dbReference type="Proteomes" id="UP001529510">
    <property type="component" value="Unassembled WGS sequence"/>
</dbReference>
<feature type="non-terminal residue" evidence="2">
    <location>
        <position position="57"/>
    </location>
</feature>
<comment type="caution">
    <text evidence="2">The sequence shown here is derived from an EMBL/GenBank/DDBJ whole genome shotgun (WGS) entry which is preliminary data.</text>
</comment>
<protein>
    <submittedName>
        <fullName evidence="2">Uncharacterized protein</fullName>
    </submittedName>
</protein>
<evidence type="ECO:0000256" key="1">
    <source>
        <dbReference type="SAM" id="MobiDB-lite"/>
    </source>
</evidence>
<evidence type="ECO:0000313" key="3">
    <source>
        <dbReference type="Proteomes" id="UP001529510"/>
    </source>
</evidence>
<proteinExistence type="predicted"/>
<dbReference type="AlphaFoldDB" id="A0ABD0S0W7"/>
<reference evidence="2 3" key="1">
    <citation type="submission" date="2024-05" db="EMBL/GenBank/DDBJ databases">
        <title>Genome sequencing and assembly of Indian major carp, Cirrhinus mrigala (Hamilton, 1822).</title>
        <authorList>
            <person name="Mohindra V."/>
            <person name="Chowdhury L.M."/>
            <person name="Lal K."/>
            <person name="Jena J.K."/>
        </authorList>
    </citation>
    <scope>NUCLEOTIDE SEQUENCE [LARGE SCALE GENOMIC DNA]</scope>
    <source>
        <strain evidence="2">CM1030</strain>
        <tissue evidence="2">Blood</tissue>
    </source>
</reference>
<keyword evidence="3" id="KW-1185">Reference proteome</keyword>
<feature type="non-terminal residue" evidence="2">
    <location>
        <position position="1"/>
    </location>
</feature>
<accession>A0ABD0S0W7</accession>
<name>A0ABD0S0W7_CIRMR</name>
<feature type="region of interest" description="Disordered" evidence="1">
    <location>
        <begin position="15"/>
        <end position="37"/>
    </location>
</feature>